<dbReference type="InterPro" id="IPR032675">
    <property type="entry name" value="LRR_dom_sf"/>
</dbReference>
<evidence type="ECO:0000256" key="6">
    <source>
        <dbReference type="ARBA" id="ARBA00023180"/>
    </source>
</evidence>
<dbReference type="SUPFAM" id="SSF52058">
    <property type="entry name" value="L domain-like"/>
    <property type="match status" value="1"/>
</dbReference>
<evidence type="ECO:0000256" key="2">
    <source>
        <dbReference type="ARBA" id="ARBA00022614"/>
    </source>
</evidence>
<evidence type="ECO:0000313" key="8">
    <source>
        <dbReference type="Proteomes" id="UP000237347"/>
    </source>
</evidence>
<dbReference type="GO" id="GO:0016020">
    <property type="term" value="C:membrane"/>
    <property type="evidence" value="ECO:0007669"/>
    <property type="project" value="UniProtKB-SubCell"/>
</dbReference>
<dbReference type="Gene3D" id="3.80.10.10">
    <property type="entry name" value="Ribonuclease Inhibitor"/>
    <property type="match status" value="2"/>
</dbReference>
<dbReference type="PANTHER" id="PTHR46662:SF104">
    <property type="entry name" value="GPI-ANCHORED ADHESIN-LIKE PROTEIN PGA55-RELATED"/>
    <property type="match status" value="1"/>
</dbReference>
<protein>
    <submittedName>
        <fullName evidence="7">Receptor-like protein 33</fullName>
    </submittedName>
</protein>
<dbReference type="Pfam" id="PF00560">
    <property type="entry name" value="LRR_1"/>
    <property type="match status" value="3"/>
</dbReference>
<comment type="subcellular location">
    <subcellularLocation>
        <location evidence="1">Membrane</location>
    </subcellularLocation>
</comment>
<dbReference type="Pfam" id="PF13855">
    <property type="entry name" value="LRR_8"/>
    <property type="match status" value="1"/>
</dbReference>
<dbReference type="Proteomes" id="UP000237347">
    <property type="component" value="Unassembled WGS sequence"/>
</dbReference>
<keyword evidence="4" id="KW-0677">Repeat</keyword>
<comment type="caution">
    <text evidence="7">The sequence shown here is derived from an EMBL/GenBank/DDBJ whole genome shotgun (WGS) entry which is preliminary data.</text>
</comment>
<keyword evidence="6" id="KW-0325">Glycoprotein</keyword>
<name>A0AAW0JHX6_QUESU</name>
<dbReference type="PRINTS" id="PR00019">
    <property type="entry name" value="LEURICHRPT"/>
</dbReference>
<dbReference type="EMBL" id="PKMF04000567">
    <property type="protein sequence ID" value="KAK7825681.1"/>
    <property type="molecule type" value="Genomic_DNA"/>
</dbReference>
<proteinExistence type="predicted"/>
<evidence type="ECO:0000313" key="7">
    <source>
        <dbReference type="EMBL" id="KAK7825681.1"/>
    </source>
</evidence>
<evidence type="ECO:0000256" key="4">
    <source>
        <dbReference type="ARBA" id="ARBA00022737"/>
    </source>
</evidence>
<dbReference type="PANTHER" id="PTHR46662">
    <property type="entry name" value="DI-GLUCOSE BINDING PROTEIN WITH LEUCINE-RICH REPEAT DOMAIN-CONTAINING PROTEIN"/>
    <property type="match status" value="1"/>
</dbReference>
<organism evidence="7 8">
    <name type="scientific">Quercus suber</name>
    <name type="common">Cork oak</name>
    <dbReference type="NCBI Taxonomy" id="58331"/>
    <lineage>
        <taxon>Eukaryota</taxon>
        <taxon>Viridiplantae</taxon>
        <taxon>Streptophyta</taxon>
        <taxon>Embryophyta</taxon>
        <taxon>Tracheophyta</taxon>
        <taxon>Spermatophyta</taxon>
        <taxon>Magnoliopsida</taxon>
        <taxon>eudicotyledons</taxon>
        <taxon>Gunneridae</taxon>
        <taxon>Pentapetalae</taxon>
        <taxon>rosids</taxon>
        <taxon>fabids</taxon>
        <taxon>Fagales</taxon>
        <taxon>Fagaceae</taxon>
        <taxon>Quercus</taxon>
    </lineage>
</organism>
<gene>
    <name evidence="7" type="primary">RLP33_1</name>
    <name evidence="7" type="ORF">CFP56_032805</name>
</gene>
<accession>A0AAW0JHX6</accession>
<keyword evidence="2" id="KW-0433">Leucine-rich repeat</keyword>
<sequence length="249" mass="28073">MVKYVALKFDPYQNDGALNHFSGEIPTSLSNLKDLSCMFLHQNNLNGSLPESFGNLTKVTQIFLKSNKFTGQIPLSLSNLEDLSFVDLSYNNFGGEIPNFLSNLTKLTEVYLSYNQLTSQIGEFQPSNSLQILRLENNQIHGAIPKSLSNLVNLIELDISSNNLSGIVEFNTSTELKKLRDLDLSFNSLLLSIKSKFNCTFPALKYVNLVSCNITEFPNFLISSEKLEYLDLSNNRIYGRIPNWMSEDC</sequence>
<evidence type="ECO:0000256" key="5">
    <source>
        <dbReference type="ARBA" id="ARBA00023136"/>
    </source>
</evidence>
<dbReference type="FunFam" id="3.80.10.10:FF:000041">
    <property type="entry name" value="LRR receptor-like serine/threonine-protein kinase ERECTA"/>
    <property type="match status" value="1"/>
</dbReference>
<evidence type="ECO:0000256" key="3">
    <source>
        <dbReference type="ARBA" id="ARBA00022729"/>
    </source>
</evidence>
<keyword evidence="8" id="KW-1185">Reference proteome</keyword>
<keyword evidence="5" id="KW-0472">Membrane</keyword>
<reference evidence="7 8" key="1">
    <citation type="journal article" date="2018" name="Sci. Data">
        <title>The draft genome sequence of cork oak.</title>
        <authorList>
            <person name="Ramos A.M."/>
            <person name="Usie A."/>
            <person name="Barbosa P."/>
            <person name="Barros P.M."/>
            <person name="Capote T."/>
            <person name="Chaves I."/>
            <person name="Simoes F."/>
            <person name="Abreu I."/>
            <person name="Carrasquinho I."/>
            <person name="Faro C."/>
            <person name="Guimaraes J.B."/>
            <person name="Mendonca D."/>
            <person name="Nobrega F."/>
            <person name="Rodrigues L."/>
            <person name="Saibo N.J.M."/>
            <person name="Varela M.C."/>
            <person name="Egas C."/>
            <person name="Matos J."/>
            <person name="Miguel C.M."/>
            <person name="Oliveira M.M."/>
            <person name="Ricardo C.P."/>
            <person name="Goncalves S."/>
        </authorList>
    </citation>
    <scope>NUCLEOTIDE SEQUENCE [LARGE SCALE GENOMIC DNA]</scope>
    <source>
        <strain evidence="8">cv. HL8</strain>
    </source>
</reference>
<dbReference type="AlphaFoldDB" id="A0AAW0JHX6"/>
<dbReference type="InterPro" id="IPR001611">
    <property type="entry name" value="Leu-rich_rpt"/>
</dbReference>
<dbReference type="PROSITE" id="PS51450">
    <property type="entry name" value="LRR"/>
    <property type="match status" value="1"/>
</dbReference>
<evidence type="ECO:0000256" key="1">
    <source>
        <dbReference type="ARBA" id="ARBA00004370"/>
    </source>
</evidence>
<keyword evidence="3" id="KW-0732">Signal</keyword>